<organism evidence="7">
    <name type="scientific">Menopon gallinae</name>
    <name type="common">poultry shaft louse</name>
    <dbReference type="NCBI Taxonomy" id="328185"/>
    <lineage>
        <taxon>Eukaryota</taxon>
        <taxon>Metazoa</taxon>
        <taxon>Ecdysozoa</taxon>
        <taxon>Arthropoda</taxon>
        <taxon>Hexapoda</taxon>
        <taxon>Insecta</taxon>
        <taxon>Pterygota</taxon>
        <taxon>Neoptera</taxon>
        <taxon>Paraneoptera</taxon>
        <taxon>Psocodea</taxon>
        <taxon>Troctomorpha</taxon>
        <taxon>Phthiraptera</taxon>
        <taxon>Amblycera</taxon>
        <taxon>Menoponidae</taxon>
        <taxon>Menopon</taxon>
    </lineage>
</organism>
<protein>
    <recommendedName>
        <fullName evidence="6">Rho-GAP domain-containing protein</fullName>
    </recommendedName>
</protein>
<dbReference type="PANTHER" id="PTHR20661">
    <property type="entry name" value="PHOSPHATIDYLINOSITOL-GLYCAN BIOSYNTHESIS CLASS W PROTEIN"/>
    <property type="match status" value="1"/>
</dbReference>
<feature type="transmembrane region" description="Helical" evidence="5">
    <location>
        <begin position="267"/>
        <end position="287"/>
    </location>
</feature>
<feature type="transmembrane region" description="Helical" evidence="5">
    <location>
        <begin position="53"/>
        <end position="70"/>
    </location>
</feature>
<feature type="transmembrane region" description="Helical" evidence="5">
    <location>
        <begin position="337"/>
        <end position="356"/>
    </location>
</feature>
<feature type="transmembrane region" description="Helical" evidence="5">
    <location>
        <begin position="239"/>
        <end position="261"/>
    </location>
</feature>
<dbReference type="Gene3D" id="1.10.555.10">
    <property type="entry name" value="Rho GTPase activation protein"/>
    <property type="match status" value="1"/>
</dbReference>
<comment type="subcellular location">
    <subcellularLocation>
        <location evidence="1">Membrane</location>
        <topology evidence="1">Multi-pass membrane protein</topology>
    </subcellularLocation>
</comment>
<accession>A0AAW2H8L0</accession>
<dbReference type="GO" id="GO:0005783">
    <property type="term" value="C:endoplasmic reticulum"/>
    <property type="evidence" value="ECO:0007669"/>
    <property type="project" value="TreeGrafter"/>
</dbReference>
<feature type="domain" description="Rho-GAP" evidence="6">
    <location>
        <begin position="469"/>
        <end position="672"/>
    </location>
</feature>
<feature type="transmembrane region" description="Helical" evidence="5">
    <location>
        <begin position="299"/>
        <end position="325"/>
    </location>
</feature>
<name>A0AAW2H8L0_9NEOP</name>
<dbReference type="GO" id="GO:0006506">
    <property type="term" value="P:GPI anchor biosynthetic process"/>
    <property type="evidence" value="ECO:0007669"/>
    <property type="project" value="InterPro"/>
</dbReference>
<dbReference type="GO" id="GO:0007165">
    <property type="term" value="P:signal transduction"/>
    <property type="evidence" value="ECO:0007669"/>
    <property type="project" value="InterPro"/>
</dbReference>
<dbReference type="GO" id="GO:0032216">
    <property type="term" value="F:glucosaminyl-phosphatidylinositol O-acyltransferase activity"/>
    <property type="evidence" value="ECO:0007669"/>
    <property type="project" value="TreeGrafter"/>
</dbReference>
<proteinExistence type="predicted"/>
<dbReference type="InterPro" id="IPR000198">
    <property type="entry name" value="RhoGAP_dom"/>
</dbReference>
<evidence type="ECO:0000256" key="1">
    <source>
        <dbReference type="ARBA" id="ARBA00004141"/>
    </source>
</evidence>
<keyword evidence="4 5" id="KW-0472">Membrane</keyword>
<feature type="transmembrane region" description="Helical" evidence="5">
    <location>
        <begin position="363"/>
        <end position="384"/>
    </location>
</feature>
<dbReference type="PANTHER" id="PTHR20661:SF0">
    <property type="entry name" value="PHOSPHATIDYLINOSITOL-GLYCAN BIOSYNTHESIS CLASS W PROTEIN"/>
    <property type="match status" value="1"/>
</dbReference>
<dbReference type="Pfam" id="PF00620">
    <property type="entry name" value="RhoGAP"/>
    <property type="match status" value="1"/>
</dbReference>
<feature type="transmembrane region" description="Helical" evidence="5">
    <location>
        <begin position="29"/>
        <end position="46"/>
    </location>
</feature>
<dbReference type="InterPro" id="IPR008936">
    <property type="entry name" value="Rho_GTPase_activation_prot"/>
</dbReference>
<keyword evidence="2 5" id="KW-0812">Transmembrane</keyword>
<evidence type="ECO:0000256" key="4">
    <source>
        <dbReference type="ARBA" id="ARBA00023136"/>
    </source>
</evidence>
<evidence type="ECO:0000259" key="6">
    <source>
        <dbReference type="PROSITE" id="PS50238"/>
    </source>
</evidence>
<dbReference type="GO" id="GO:0016020">
    <property type="term" value="C:membrane"/>
    <property type="evidence" value="ECO:0007669"/>
    <property type="project" value="UniProtKB-SubCell"/>
</dbReference>
<reference evidence="7" key="1">
    <citation type="journal article" date="2024" name="Gigascience">
        <title>Chromosome-level genome of the poultry shaft louse Menopon gallinae provides insight into the host-switching and adaptive evolution of parasitic lice.</title>
        <authorList>
            <person name="Xu Y."/>
            <person name="Ma L."/>
            <person name="Liu S."/>
            <person name="Liang Y."/>
            <person name="Liu Q."/>
            <person name="He Z."/>
            <person name="Tian L."/>
            <person name="Duan Y."/>
            <person name="Cai W."/>
            <person name="Li H."/>
            <person name="Song F."/>
        </authorList>
    </citation>
    <scope>NUCLEOTIDE SEQUENCE</scope>
    <source>
        <strain evidence="7">Cailab_2023a</strain>
    </source>
</reference>
<feature type="transmembrane region" description="Helical" evidence="5">
    <location>
        <begin position="150"/>
        <end position="168"/>
    </location>
</feature>
<dbReference type="AlphaFoldDB" id="A0AAW2H8L0"/>
<dbReference type="GO" id="GO:0072659">
    <property type="term" value="P:protein localization to plasma membrane"/>
    <property type="evidence" value="ECO:0007669"/>
    <property type="project" value="TreeGrafter"/>
</dbReference>
<feature type="transmembrane region" description="Helical" evidence="5">
    <location>
        <begin position="90"/>
        <end position="108"/>
    </location>
</feature>
<dbReference type="SUPFAM" id="SSF48350">
    <property type="entry name" value="GTPase activation domain, GAP"/>
    <property type="match status" value="1"/>
</dbReference>
<keyword evidence="3 5" id="KW-1133">Transmembrane helix</keyword>
<dbReference type="EMBL" id="JARGDH010000006">
    <property type="protein sequence ID" value="KAL0266029.1"/>
    <property type="molecule type" value="Genomic_DNA"/>
</dbReference>
<dbReference type="Pfam" id="PF06423">
    <property type="entry name" value="GWT1"/>
    <property type="match status" value="1"/>
</dbReference>
<dbReference type="InterPro" id="IPR009447">
    <property type="entry name" value="PIGW/GWT1"/>
</dbReference>
<comment type="caution">
    <text evidence="7">The sequence shown here is derived from an EMBL/GenBank/DDBJ whole genome shotgun (WGS) entry which is preliminary data.</text>
</comment>
<evidence type="ECO:0000256" key="2">
    <source>
        <dbReference type="ARBA" id="ARBA00022692"/>
    </source>
</evidence>
<evidence type="ECO:0000313" key="7">
    <source>
        <dbReference type="EMBL" id="KAL0266029.1"/>
    </source>
</evidence>
<dbReference type="PROSITE" id="PS50238">
    <property type="entry name" value="RHOGAP"/>
    <property type="match status" value="1"/>
</dbReference>
<evidence type="ECO:0000256" key="3">
    <source>
        <dbReference type="ARBA" id="ARBA00022989"/>
    </source>
</evidence>
<sequence length="679" mass="77652">MSPEVELLTLISLMHTTLAAYHSVARKGILLDFVFWILPMLACIILPDRSVQTHLLFLGVLLANGFKQFSVERKKPTQRRLHPELCLMRGHIMLMVTISIFACDFSFFPSRFLKTKQYGVSLMDVGIGSFLYHNGMVSVRLSRRKLLRNAATNLLLGTIRLCTIRYFSYAVDITEYGRDMNFYFVLAATYMLFAAVNSKYNFYTALLLTTAHQVLLECGLGDYVFNKRRDSILDLNKEGVVGIAPSLAIFLLSNRVGHIVFASEDNLTKAARIFFCGILFLYGYSFTSERAAVSRRLGNVSYVLWIMLVHTVQLFLCYVSCAVGIRASFVHSFCSENMLFVFLWSNILVLVANLCCSLGKLDFYTSAVCNIAYTVLVFVVPVYAVRLRFAFRARETMNEQQIEQLLKNNVNSMNDYTEEEIKSIARRYYKNNKGVICKHLGLYTRKCELEDGILSFFCERYRKQSHIERKLVECRFKFGKGSVLVPMEFVALMEVMLKKNCKDIGLFRKPSCVADSQESLNVLIRSVERGDSLETILRKLNRYNPTILSGNFKYALSNFPCTIFPPKFLNSVLKITTVEDEEEKYILSKYILLKMPRVNRSILEAITKFFEIVHDITTNGGVNYVGNLDLRGYGTVIMPDLFLSSEKNLSFRDLTDLAEYAGYLIVNFKKLIDVAEIQS</sequence>
<feature type="transmembrane region" description="Helical" evidence="5">
    <location>
        <begin position="180"/>
        <end position="196"/>
    </location>
</feature>
<evidence type="ECO:0000256" key="5">
    <source>
        <dbReference type="SAM" id="Phobius"/>
    </source>
</evidence>
<gene>
    <name evidence="7" type="ORF">PYX00_011746</name>
</gene>